<keyword evidence="3" id="KW-1185">Reference proteome</keyword>
<feature type="transmembrane region" description="Helical" evidence="1">
    <location>
        <begin position="6"/>
        <end position="25"/>
    </location>
</feature>
<protein>
    <submittedName>
        <fullName evidence="2">Uncharacterized protein</fullName>
    </submittedName>
</protein>
<feature type="transmembrane region" description="Helical" evidence="1">
    <location>
        <begin position="139"/>
        <end position="158"/>
    </location>
</feature>
<feature type="transmembrane region" description="Helical" evidence="1">
    <location>
        <begin position="37"/>
        <end position="55"/>
    </location>
</feature>
<name>A0AAD5Y6J0_9FUNG</name>
<keyword evidence="1" id="KW-0472">Membrane</keyword>
<evidence type="ECO:0000256" key="1">
    <source>
        <dbReference type="SAM" id="Phobius"/>
    </source>
</evidence>
<feature type="transmembrane region" description="Helical" evidence="1">
    <location>
        <begin position="101"/>
        <end position="119"/>
    </location>
</feature>
<gene>
    <name evidence="2" type="ORF">HK103_003084</name>
</gene>
<organism evidence="2 3">
    <name type="scientific">Boothiomyces macroporosus</name>
    <dbReference type="NCBI Taxonomy" id="261099"/>
    <lineage>
        <taxon>Eukaryota</taxon>
        <taxon>Fungi</taxon>
        <taxon>Fungi incertae sedis</taxon>
        <taxon>Chytridiomycota</taxon>
        <taxon>Chytridiomycota incertae sedis</taxon>
        <taxon>Chytridiomycetes</taxon>
        <taxon>Rhizophydiales</taxon>
        <taxon>Terramycetaceae</taxon>
        <taxon>Boothiomyces</taxon>
    </lineage>
</organism>
<comment type="caution">
    <text evidence="2">The sequence shown here is derived from an EMBL/GenBank/DDBJ whole genome shotgun (WGS) entry which is preliminary data.</text>
</comment>
<sequence>MTLTFVAVCTEFAVSILNGLVLLYHYGLKSTNEIQKYQILFGVLLLVNTSITLYINTNPVTWCGEWYLQGISFNLAEAVIDWIFLIRVYKLEQTSWKKYSWMALYWGLDVIPRIVSILMYSTSTVNDLCALYLPQNARIIKSAMNTAFVGIVGIYFIFMMIESIRQSNFQDTSEKLESLTLTSTMFGVALCIVRTVTYIPYILNTWPTITGILIPLEMTILPPLLFCSIVYGAKLKTKKHTLTNFVSSKISKEKTASSIGQQKSLSII</sequence>
<keyword evidence="1" id="KW-0812">Transmembrane</keyword>
<reference evidence="2" key="1">
    <citation type="submission" date="2020-05" db="EMBL/GenBank/DDBJ databases">
        <title>Phylogenomic resolution of chytrid fungi.</title>
        <authorList>
            <person name="Stajich J.E."/>
            <person name="Amses K."/>
            <person name="Simmons R."/>
            <person name="Seto K."/>
            <person name="Myers J."/>
            <person name="Bonds A."/>
            <person name="Quandt C.A."/>
            <person name="Barry K."/>
            <person name="Liu P."/>
            <person name="Grigoriev I."/>
            <person name="Longcore J.E."/>
            <person name="James T.Y."/>
        </authorList>
    </citation>
    <scope>NUCLEOTIDE SEQUENCE</scope>
    <source>
        <strain evidence="2">PLAUS21</strain>
    </source>
</reference>
<accession>A0AAD5Y6J0</accession>
<evidence type="ECO:0000313" key="2">
    <source>
        <dbReference type="EMBL" id="KAJ3258943.1"/>
    </source>
</evidence>
<dbReference type="EMBL" id="JADGKB010000022">
    <property type="protein sequence ID" value="KAJ3258943.1"/>
    <property type="molecule type" value="Genomic_DNA"/>
</dbReference>
<proteinExistence type="predicted"/>
<evidence type="ECO:0000313" key="3">
    <source>
        <dbReference type="Proteomes" id="UP001210925"/>
    </source>
</evidence>
<keyword evidence="1" id="KW-1133">Transmembrane helix</keyword>
<feature type="transmembrane region" description="Helical" evidence="1">
    <location>
        <begin position="209"/>
        <end position="231"/>
    </location>
</feature>
<feature type="transmembrane region" description="Helical" evidence="1">
    <location>
        <begin position="67"/>
        <end position="89"/>
    </location>
</feature>
<dbReference type="AlphaFoldDB" id="A0AAD5Y6J0"/>
<dbReference type="Proteomes" id="UP001210925">
    <property type="component" value="Unassembled WGS sequence"/>
</dbReference>
<feature type="transmembrane region" description="Helical" evidence="1">
    <location>
        <begin position="179"/>
        <end position="203"/>
    </location>
</feature>